<dbReference type="GO" id="GO:0033617">
    <property type="term" value="P:mitochondrial respiratory chain complex IV assembly"/>
    <property type="evidence" value="ECO:0007669"/>
    <property type="project" value="Ensembl"/>
</dbReference>
<evidence type="ECO:0000313" key="8">
    <source>
        <dbReference type="Proteomes" id="UP000009136"/>
    </source>
</evidence>
<dbReference type="Ensembl" id="ENSBTAT00000028246.6">
    <property type="protein sequence ID" value="ENSBTAP00000028246.4"/>
    <property type="gene ID" value="ENSBTAG00000021199.6"/>
</dbReference>
<evidence type="ECO:0000256" key="3">
    <source>
        <dbReference type="ARBA" id="ARBA00022792"/>
    </source>
</evidence>
<evidence type="ECO:0000313" key="7">
    <source>
        <dbReference type="Ensembl" id="ENSBTAP00000028246.4"/>
    </source>
</evidence>
<dbReference type="GO" id="GO:0000302">
    <property type="term" value="P:response to reactive oxygen species"/>
    <property type="evidence" value="ECO:0007669"/>
    <property type="project" value="Ensembl"/>
</dbReference>
<dbReference type="InterPro" id="IPR018796">
    <property type="entry name" value="COA8"/>
</dbReference>
<reference evidence="7" key="2">
    <citation type="submission" date="2025-08" db="UniProtKB">
        <authorList>
            <consortium name="Ensembl"/>
        </authorList>
    </citation>
    <scope>IDENTIFICATION</scope>
    <source>
        <strain evidence="7">Hereford</strain>
    </source>
</reference>
<evidence type="ECO:0000256" key="2">
    <source>
        <dbReference type="ARBA" id="ARBA00005453"/>
    </source>
</evidence>
<keyword evidence="5" id="KW-0496">Mitochondrion</keyword>
<dbReference type="PANTHER" id="PTHR31107:SF2">
    <property type="entry name" value="CYTOCHROME C OXIDASE ASSEMBLY FACTOR 8"/>
    <property type="match status" value="1"/>
</dbReference>
<organism evidence="7 8">
    <name type="scientific">Bos taurus</name>
    <name type="common">Bovine</name>
    <dbReference type="NCBI Taxonomy" id="9913"/>
    <lineage>
        <taxon>Eukaryota</taxon>
        <taxon>Metazoa</taxon>
        <taxon>Chordata</taxon>
        <taxon>Craniata</taxon>
        <taxon>Vertebrata</taxon>
        <taxon>Euteleostomi</taxon>
        <taxon>Mammalia</taxon>
        <taxon>Eutheria</taxon>
        <taxon>Laurasiatheria</taxon>
        <taxon>Artiodactyla</taxon>
        <taxon>Ruminantia</taxon>
        <taxon>Pecora</taxon>
        <taxon>Bovidae</taxon>
        <taxon>Bovinae</taxon>
        <taxon>Bos</taxon>
    </lineage>
</organism>
<keyword evidence="3" id="KW-0999">Mitochondrion inner membrane</keyword>
<dbReference type="GO" id="GO:0050821">
    <property type="term" value="P:protein stabilization"/>
    <property type="evidence" value="ECO:0007669"/>
    <property type="project" value="Ensembl"/>
</dbReference>
<reference evidence="7" key="3">
    <citation type="submission" date="2025-09" db="UniProtKB">
        <authorList>
            <consortium name="Ensembl"/>
        </authorList>
    </citation>
    <scope>IDENTIFICATION</scope>
    <source>
        <strain evidence="7">Hereford</strain>
    </source>
</reference>
<dbReference type="Proteomes" id="UP000009136">
    <property type="component" value="Chromosome 21"/>
</dbReference>
<gene>
    <name evidence="7" type="primary">COA8</name>
</gene>
<accession>A0AAF6Z8W4</accession>
<sequence>MAPRRPAKRLVTALCRAFSGRGCQLAPKRGAERRDAAPSRVSRFCPPRKSRHDWIGPPDKYSNLRPIHFYIPENESPLEQKLRELRQETQEWNQQFWADQNLTFHKEKEEFVRSRLKAKGLDLRTASGQKATLNAEEMAEFYKEFLSKNFQKHMYYNRGNPAVAVHEAVLMRSDCDAKVLFTVSDGAMVVRPWVFKKHLTTHSNTCSQGLVQA</sequence>
<dbReference type="GO" id="GO:0097193">
    <property type="term" value="P:intrinsic apoptotic signaling pathway"/>
    <property type="evidence" value="ECO:0007669"/>
    <property type="project" value="Ensembl"/>
</dbReference>
<keyword evidence="6" id="KW-0472">Membrane</keyword>
<evidence type="ECO:0000256" key="5">
    <source>
        <dbReference type="ARBA" id="ARBA00023128"/>
    </source>
</evidence>
<keyword evidence="8" id="KW-1185">Reference proteome</keyword>
<dbReference type="GeneTree" id="ENSGT00390000008212"/>
<reference evidence="7" key="1">
    <citation type="submission" date="2018-03" db="EMBL/GenBank/DDBJ databases">
        <title>ARS-UCD1.2.</title>
        <authorList>
            <person name="Rosen B.D."/>
            <person name="Bickhart D.M."/>
            <person name="Koren S."/>
            <person name="Schnabel R.D."/>
            <person name="Hall R."/>
            <person name="Zimin A."/>
            <person name="Dreischer C."/>
            <person name="Schultheiss S."/>
            <person name="Schroeder S.G."/>
            <person name="Elsik C.G."/>
            <person name="Couldrey C."/>
            <person name="Liu G.E."/>
            <person name="Van Tassell C.P."/>
            <person name="Phillippy A.M."/>
            <person name="Smith T.P.L."/>
            <person name="Medrano J.F."/>
        </authorList>
    </citation>
    <scope>NUCLEOTIDE SEQUENCE [LARGE SCALE GENOMIC DNA]</scope>
    <source>
        <strain evidence="7">Hereford</strain>
    </source>
</reference>
<dbReference type="AlphaFoldDB" id="A0AAF6Z8W4"/>
<dbReference type="PANTHER" id="PTHR31107">
    <property type="entry name" value="APOPTOGENIC PROTEIN 1, MITOCHONDRIAL"/>
    <property type="match status" value="1"/>
</dbReference>
<comment type="similarity">
    <text evidence="2">Belongs to the COA8 family.</text>
</comment>
<comment type="subcellular location">
    <subcellularLocation>
        <location evidence="1">Mitochondrion inner membrane</location>
        <topology evidence="1">Peripheral membrane protein</topology>
        <orientation evidence="1">Matrix side</orientation>
    </subcellularLocation>
</comment>
<name>A0AAF6Z8W4_BOVIN</name>
<evidence type="ECO:0000256" key="1">
    <source>
        <dbReference type="ARBA" id="ARBA00004443"/>
    </source>
</evidence>
<proteinExistence type="inferred from homology"/>
<evidence type="ECO:0000256" key="4">
    <source>
        <dbReference type="ARBA" id="ARBA00022946"/>
    </source>
</evidence>
<evidence type="ECO:0000256" key="6">
    <source>
        <dbReference type="ARBA" id="ARBA00023136"/>
    </source>
</evidence>
<dbReference type="GO" id="GO:0005743">
    <property type="term" value="C:mitochondrial inner membrane"/>
    <property type="evidence" value="ECO:0007669"/>
    <property type="project" value="UniProtKB-SubCell"/>
</dbReference>
<protein>
    <submittedName>
        <fullName evidence="7">Cytochrome c oxidase assembly factor 8</fullName>
    </submittedName>
</protein>
<dbReference type="Pfam" id="PF10231">
    <property type="entry name" value="COA8"/>
    <property type="match status" value="1"/>
</dbReference>
<keyword evidence="4" id="KW-0809">Transit peptide</keyword>